<feature type="signal peptide" evidence="2">
    <location>
        <begin position="1"/>
        <end position="19"/>
    </location>
</feature>
<feature type="compositionally biased region" description="Low complexity" evidence="1">
    <location>
        <begin position="80"/>
        <end position="103"/>
    </location>
</feature>
<keyword evidence="4" id="KW-1185">Reference proteome</keyword>
<evidence type="ECO:0000313" key="4">
    <source>
        <dbReference type="Proteomes" id="UP001341245"/>
    </source>
</evidence>
<feature type="compositionally biased region" description="Pro residues" evidence="1">
    <location>
        <begin position="149"/>
        <end position="158"/>
    </location>
</feature>
<organism evidence="3 4">
    <name type="scientific">Aureobasidium pullulans</name>
    <name type="common">Black yeast</name>
    <name type="synonym">Pullularia pullulans</name>
    <dbReference type="NCBI Taxonomy" id="5580"/>
    <lineage>
        <taxon>Eukaryota</taxon>
        <taxon>Fungi</taxon>
        <taxon>Dikarya</taxon>
        <taxon>Ascomycota</taxon>
        <taxon>Pezizomycotina</taxon>
        <taxon>Dothideomycetes</taxon>
        <taxon>Dothideomycetidae</taxon>
        <taxon>Dothideales</taxon>
        <taxon>Saccotheciaceae</taxon>
        <taxon>Aureobasidium</taxon>
    </lineage>
</organism>
<protein>
    <submittedName>
        <fullName evidence="3">Uncharacterized protein</fullName>
    </submittedName>
</protein>
<evidence type="ECO:0000256" key="2">
    <source>
        <dbReference type="SAM" id="SignalP"/>
    </source>
</evidence>
<keyword evidence="2" id="KW-0732">Signal</keyword>
<feature type="compositionally biased region" description="Pro residues" evidence="1">
    <location>
        <begin position="104"/>
        <end position="140"/>
    </location>
</feature>
<feature type="chain" id="PRO_5047206792" evidence="2">
    <location>
        <begin position="20"/>
        <end position="572"/>
    </location>
</feature>
<reference evidence="3 4" key="1">
    <citation type="submission" date="2023-11" db="EMBL/GenBank/DDBJ databases">
        <title>Draft genome sequence and annotation of the polyextremotolerant black yeast-like fungus Aureobasidium pullulans NRRL 62042.</title>
        <authorList>
            <person name="Dielentheis-Frenken M.R.E."/>
            <person name="Wibberg D."/>
            <person name="Blank L.M."/>
            <person name="Tiso T."/>
        </authorList>
    </citation>
    <scope>NUCLEOTIDE SEQUENCE [LARGE SCALE GENOMIC DNA]</scope>
    <source>
        <strain evidence="3 4">NRRL 62042</strain>
    </source>
</reference>
<dbReference type="Proteomes" id="UP001341245">
    <property type="component" value="Unassembled WGS sequence"/>
</dbReference>
<gene>
    <name evidence="3" type="ORF">QM012_007733</name>
</gene>
<feature type="region of interest" description="Disordered" evidence="1">
    <location>
        <begin position="80"/>
        <end position="195"/>
    </location>
</feature>
<evidence type="ECO:0000256" key="1">
    <source>
        <dbReference type="SAM" id="MobiDB-lite"/>
    </source>
</evidence>
<evidence type="ECO:0000313" key="3">
    <source>
        <dbReference type="EMBL" id="KAK6004954.1"/>
    </source>
</evidence>
<dbReference type="EMBL" id="JASGXD010000006">
    <property type="protein sequence ID" value="KAK6004954.1"/>
    <property type="molecule type" value="Genomic_DNA"/>
</dbReference>
<name>A0ABR0TKH1_AURPU</name>
<feature type="compositionally biased region" description="Low complexity" evidence="1">
    <location>
        <begin position="171"/>
        <end position="183"/>
    </location>
</feature>
<accession>A0ABR0TKH1</accession>
<feature type="compositionally biased region" description="Polar residues" evidence="1">
    <location>
        <begin position="184"/>
        <end position="195"/>
    </location>
</feature>
<proteinExistence type="predicted"/>
<comment type="caution">
    <text evidence="3">The sequence shown here is derived from an EMBL/GenBank/DDBJ whole genome shotgun (WGS) entry which is preliminary data.</text>
</comment>
<sequence length="572" mass="52870">MHFIKLATSTCMIAAASSAAQLSLGQTQSYEQVSNMTVSAIVNDFRYNGDVTVLRGLIDIAFAALQSEAAMVASCLQSSSTSAGRASPPATSPPSSSSILNPVMPNPPPLSVPVPVPAGPPAGPPAAPPAGHPPSSPAGPPTNAATPVSPAPPAPPAVPASQALPAPPASPASNAQPSNPLASQGNSGFLTSIVPNSQSNVNGSMSLSSNISSLPNGVGPLSPLTSGGSNPIGGLVSGLGGTVTGALGGVAGGLPTPLGGVVSSVNSAAGGVLSGVGGVVSNVAGAAGALPTAVGGVVSDVGEGVGVAVTGVGGVVTSVVGGVAGALPTPLGGVVSGVGSAAGGAVSGVGAAVSGVAGGLGGAVGGLLGAGALPSALPAPTPVSGVLVSATNGAVATCTDLICLQTSLPGLLGLNLAAVPTGGSGGSLLNVGVKILGGGNVPAAAPAVTTNINAIISAASQVSSVVGASQCSNLICLQASLPGVISLSAGAIPTSGANLGNLLGVGLNLFGSGQAPTMATVSAGTGSALVAAVTTSVSITPTSVAGQPAPTGSWIPVTSWMYVAPAGLGGFV</sequence>